<evidence type="ECO:0000313" key="3">
    <source>
        <dbReference type="Proteomes" id="UP000537260"/>
    </source>
</evidence>
<dbReference type="Gene3D" id="3.30.420.40">
    <property type="match status" value="2"/>
</dbReference>
<dbReference type="Proteomes" id="UP000537260">
    <property type="component" value="Unassembled WGS sequence"/>
</dbReference>
<protein>
    <submittedName>
        <fullName evidence="2">Glucokinase</fullName>
        <ecNumber evidence="2">2.7.1.2</ecNumber>
    </submittedName>
</protein>
<dbReference type="GO" id="GO:0004340">
    <property type="term" value="F:glucokinase activity"/>
    <property type="evidence" value="ECO:0007669"/>
    <property type="project" value="UniProtKB-EC"/>
</dbReference>
<keyword evidence="3" id="KW-1185">Reference proteome</keyword>
<evidence type="ECO:0000256" key="1">
    <source>
        <dbReference type="ARBA" id="ARBA00006479"/>
    </source>
</evidence>
<dbReference type="InterPro" id="IPR049874">
    <property type="entry name" value="ROK_cs"/>
</dbReference>
<evidence type="ECO:0000313" key="2">
    <source>
        <dbReference type="EMBL" id="NYJ20013.1"/>
    </source>
</evidence>
<reference evidence="2 3" key="1">
    <citation type="submission" date="2020-07" db="EMBL/GenBank/DDBJ databases">
        <title>Sequencing the genomes of 1000 actinobacteria strains.</title>
        <authorList>
            <person name="Klenk H.-P."/>
        </authorList>
    </citation>
    <scope>NUCLEOTIDE SEQUENCE [LARGE SCALE GENOMIC DNA]</scope>
    <source>
        <strain evidence="2 3">LI1</strain>
    </source>
</reference>
<dbReference type="EMBL" id="JACCFM010000001">
    <property type="protein sequence ID" value="NYJ20013.1"/>
    <property type="molecule type" value="Genomic_DNA"/>
</dbReference>
<dbReference type="PANTHER" id="PTHR18964:SF169">
    <property type="entry name" value="N-ACETYLMANNOSAMINE KINASE"/>
    <property type="match status" value="1"/>
</dbReference>
<dbReference type="EC" id="2.7.1.2" evidence="2"/>
<accession>A0A7Z0EE71</accession>
<dbReference type="InterPro" id="IPR043129">
    <property type="entry name" value="ATPase_NBD"/>
</dbReference>
<name>A0A7Z0EE71_9MICO</name>
<dbReference type="InterPro" id="IPR000600">
    <property type="entry name" value="ROK"/>
</dbReference>
<proteinExistence type="inferred from homology"/>
<dbReference type="SUPFAM" id="SSF53067">
    <property type="entry name" value="Actin-like ATPase domain"/>
    <property type="match status" value="1"/>
</dbReference>
<dbReference type="PANTHER" id="PTHR18964">
    <property type="entry name" value="ROK (REPRESSOR, ORF, KINASE) FAMILY"/>
    <property type="match status" value="1"/>
</dbReference>
<keyword evidence="2" id="KW-0418">Kinase</keyword>
<gene>
    <name evidence="2" type="ORF">HNR05_001804</name>
</gene>
<comment type="similarity">
    <text evidence="1">Belongs to the ROK (NagC/XylR) family.</text>
</comment>
<dbReference type="RefSeq" id="WP_179578686.1">
    <property type="nucleotide sequence ID" value="NZ_JACCFM010000001.1"/>
</dbReference>
<sequence length="319" mass="32061">MPSPSQQTSFALGLDLGGTKVEAALVDEHGTVLTDSRFRLPTGPATTPAGLEAAVTSLVTRAVERLPEGASLVGAGIGSAGPVVAATGTVSPLNMAGVRDFPLRALVQSVLPDLPVRLRIDGLCITLAEHWVGAGRGVDNLMGMIVSTGVGGGLILGGRTIAGPSGNAGHIGHVEVAGFDDPCACGGRGCLEAVASGPKTVAWARSHGWTGHTGEELAAAHATGDPIAVRAVERSGRALGQAIASATNLLDLDVVAIGGGFSHVSPDLFENARAAIARRVVFDFATKVRLVPSALSGEGPLIGAAALIHRAALVAEPVF</sequence>
<comment type="caution">
    <text evidence="2">The sequence shown here is derived from an EMBL/GenBank/DDBJ whole genome shotgun (WGS) entry which is preliminary data.</text>
</comment>
<dbReference type="AlphaFoldDB" id="A0A7Z0EE71"/>
<dbReference type="PROSITE" id="PS01125">
    <property type="entry name" value="ROK"/>
    <property type="match status" value="1"/>
</dbReference>
<dbReference type="Pfam" id="PF00480">
    <property type="entry name" value="ROK"/>
    <property type="match status" value="1"/>
</dbReference>
<keyword evidence="2" id="KW-0808">Transferase</keyword>
<organism evidence="2 3">
    <name type="scientific">Glaciibacter psychrotolerans</name>
    <dbReference type="NCBI Taxonomy" id="670054"/>
    <lineage>
        <taxon>Bacteria</taxon>
        <taxon>Bacillati</taxon>
        <taxon>Actinomycetota</taxon>
        <taxon>Actinomycetes</taxon>
        <taxon>Micrococcales</taxon>
        <taxon>Microbacteriaceae</taxon>
        <taxon>Glaciibacter</taxon>
    </lineage>
</organism>